<evidence type="ECO:0000313" key="11">
    <source>
        <dbReference type="EMBL" id="ROQ21538.1"/>
    </source>
</evidence>
<evidence type="ECO:0000256" key="3">
    <source>
        <dbReference type="ARBA" id="ARBA00022833"/>
    </source>
</evidence>
<dbReference type="Gene3D" id="2.40.420.20">
    <property type="match status" value="1"/>
</dbReference>
<protein>
    <submittedName>
        <fullName evidence="11">Cobalt-zinc-cadmium efflux system membrane fusion protein</fullName>
    </submittedName>
</protein>
<feature type="signal peptide" evidence="7">
    <location>
        <begin position="1"/>
        <end position="27"/>
    </location>
</feature>
<keyword evidence="4" id="KW-0105">Cadmium resistance</keyword>
<reference evidence="11 12" key="1">
    <citation type="submission" date="2018-11" db="EMBL/GenBank/DDBJ databases">
        <title>Genomic Encyclopedia of Type Strains, Phase IV (KMG-IV): sequencing the most valuable type-strain genomes for metagenomic binning, comparative biology and taxonomic classification.</title>
        <authorList>
            <person name="Goeker M."/>
        </authorList>
    </citation>
    <scope>NUCLEOTIDE SEQUENCE [LARGE SCALE GENOMIC DNA]</scope>
    <source>
        <strain evidence="11 12">DSM 16974</strain>
    </source>
</reference>
<dbReference type="Gene3D" id="2.40.30.170">
    <property type="match status" value="1"/>
</dbReference>
<dbReference type="GO" id="GO:0015679">
    <property type="term" value="P:plasma membrane copper ion transport"/>
    <property type="evidence" value="ECO:0007669"/>
    <property type="project" value="TreeGrafter"/>
</dbReference>
<dbReference type="OrthoDB" id="9768185at2"/>
<evidence type="ECO:0000256" key="7">
    <source>
        <dbReference type="SAM" id="SignalP"/>
    </source>
</evidence>
<comment type="similarity">
    <text evidence="1">Belongs to the membrane fusion protein (MFP) (TC 8.A.1) family.</text>
</comment>
<evidence type="ECO:0000256" key="1">
    <source>
        <dbReference type="ARBA" id="ARBA00009477"/>
    </source>
</evidence>
<proteinExistence type="inferred from homology"/>
<dbReference type="InterPro" id="IPR006143">
    <property type="entry name" value="RND_pump_MFP"/>
</dbReference>
<dbReference type="Proteomes" id="UP000273643">
    <property type="component" value="Unassembled WGS sequence"/>
</dbReference>
<feature type="chain" id="PRO_5017936263" evidence="7">
    <location>
        <begin position="28"/>
        <end position="339"/>
    </location>
</feature>
<feature type="domain" description="CzcB-like barrel-sandwich hybrid" evidence="9">
    <location>
        <begin position="108"/>
        <end position="180"/>
    </location>
</feature>
<dbReference type="Pfam" id="PF25975">
    <property type="entry name" value="CzcB_C"/>
    <property type="match status" value="1"/>
</dbReference>
<dbReference type="InterPro" id="IPR051909">
    <property type="entry name" value="MFP_Cation_Efflux"/>
</dbReference>
<accession>A0A3N1P1S7</accession>
<evidence type="ECO:0000313" key="12">
    <source>
        <dbReference type="Proteomes" id="UP000273643"/>
    </source>
</evidence>
<organism evidence="11 12">
    <name type="scientific">Marinimicrobium koreense</name>
    <dbReference type="NCBI Taxonomy" id="306545"/>
    <lineage>
        <taxon>Bacteria</taxon>
        <taxon>Pseudomonadati</taxon>
        <taxon>Pseudomonadota</taxon>
        <taxon>Gammaproteobacteria</taxon>
        <taxon>Cellvibrionales</taxon>
        <taxon>Cellvibrionaceae</taxon>
        <taxon>Marinimicrobium</taxon>
    </lineage>
</organism>
<evidence type="ECO:0000259" key="10">
    <source>
        <dbReference type="Pfam" id="PF25975"/>
    </source>
</evidence>
<dbReference type="FunFam" id="2.40.30.170:FF:000010">
    <property type="entry name" value="Efflux RND transporter periplasmic adaptor subunit"/>
    <property type="match status" value="1"/>
</dbReference>
<keyword evidence="7" id="KW-0732">Signal</keyword>
<evidence type="ECO:0000256" key="5">
    <source>
        <dbReference type="ARBA" id="ARBA00058766"/>
    </source>
</evidence>
<feature type="region of interest" description="Disordered" evidence="6">
    <location>
        <begin position="26"/>
        <end position="67"/>
    </location>
</feature>
<dbReference type="InterPro" id="IPR058649">
    <property type="entry name" value="CzcB_C"/>
</dbReference>
<evidence type="ECO:0000259" key="9">
    <source>
        <dbReference type="Pfam" id="PF25973"/>
    </source>
</evidence>
<dbReference type="EMBL" id="RJUK01000001">
    <property type="protein sequence ID" value="ROQ21538.1"/>
    <property type="molecule type" value="Genomic_DNA"/>
</dbReference>
<evidence type="ECO:0000256" key="6">
    <source>
        <dbReference type="SAM" id="MobiDB-lite"/>
    </source>
</evidence>
<dbReference type="GO" id="GO:0060003">
    <property type="term" value="P:copper ion export"/>
    <property type="evidence" value="ECO:0007669"/>
    <property type="project" value="TreeGrafter"/>
</dbReference>
<comment type="caution">
    <text evidence="11">The sequence shown here is derived from an EMBL/GenBank/DDBJ whole genome shotgun (WGS) entry which is preliminary data.</text>
</comment>
<sequence>MKPLTSFWIFMMSMALPLSGVSISVQAQQAEHSEHESEHQAHGEDDGAHDRHGEHEGHEGHDGHEEQGATIDPEMLRALGGEILVAGPGKVRQTVSLPGEVRLNKEAVAQVSPRYPAQIVDVSARIGDSVDAGDTLAVGESSQTLQRFPLKSLIRGTVIDRSATLGEQIQPTDAAFVVADLSTLWVDIALYPRQVGRVETGQPVRISTAFGPEPVNARIDYLDPMVSEQLRTGLARVYLDNTSGQWRPGMFIEAEVTLAETQAEVVVPHTAVIEYQGREVVFVREGERWHLRPVTLGAKDRDQVVIRSGLASGEQYVAKGGFTLKADLLKSEFESGHNH</sequence>
<dbReference type="RefSeq" id="WP_123638514.1">
    <property type="nucleotide sequence ID" value="NZ_RJUK01000001.1"/>
</dbReference>
<dbReference type="GO" id="GO:0022857">
    <property type="term" value="F:transmembrane transporter activity"/>
    <property type="evidence" value="ECO:0007669"/>
    <property type="project" value="InterPro"/>
</dbReference>
<feature type="domain" description="CusB-like beta-barrel" evidence="8">
    <location>
        <begin position="183"/>
        <end position="257"/>
    </location>
</feature>
<dbReference type="Pfam" id="PF25954">
    <property type="entry name" value="Beta-barrel_RND_2"/>
    <property type="match status" value="1"/>
</dbReference>
<dbReference type="FunFam" id="2.40.420.20:FF:000006">
    <property type="entry name" value="RND family efflux transporter MFP subunit"/>
    <property type="match status" value="1"/>
</dbReference>
<dbReference type="GO" id="GO:0030288">
    <property type="term" value="C:outer membrane-bounded periplasmic space"/>
    <property type="evidence" value="ECO:0007669"/>
    <property type="project" value="TreeGrafter"/>
</dbReference>
<evidence type="ECO:0000256" key="2">
    <source>
        <dbReference type="ARBA" id="ARBA00022448"/>
    </source>
</evidence>
<evidence type="ECO:0000259" key="8">
    <source>
        <dbReference type="Pfam" id="PF25954"/>
    </source>
</evidence>
<keyword evidence="2" id="KW-0813">Transport</keyword>
<keyword evidence="12" id="KW-1185">Reference proteome</keyword>
<dbReference type="PANTHER" id="PTHR30097">
    <property type="entry name" value="CATION EFFLUX SYSTEM PROTEIN CUSB"/>
    <property type="match status" value="1"/>
</dbReference>
<name>A0A3N1P1S7_9GAMM</name>
<feature type="domain" description="CzcB-like C-terminal circularly permuted SH3-like" evidence="10">
    <location>
        <begin position="265"/>
        <end position="325"/>
    </location>
</feature>
<dbReference type="Pfam" id="PF25973">
    <property type="entry name" value="BSH_CzcB"/>
    <property type="match status" value="1"/>
</dbReference>
<keyword evidence="3" id="KW-0862">Zinc</keyword>
<dbReference type="InterPro" id="IPR058792">
    <property type="entry name" value="Beta-barrel_RND_2"/>
</dbReference>
<dbReference type="GO" id="GO:0016020">
    <property type="term" value="C:membrane"/>
    <property type="evidence" value="ECO:0007669"/>
    <property type="project" value="InterPro"/>
</dbReference>
<comment type="function">
    <text evidence="5">CzcA and CzcB together would act in zinc efflux nearly as effectively as the complete czc efflux system (CzcABC). The CzcB protein is thought to funnel zinc cations to the CzcA transport protein.</text>
</comment>
<gene>
    <name evidence="11" type="ORF">EDC38_2162</name>
</gene>
<evidence type="ECO:0000256" key="4">
    <source>
        <dbReference type="ARBA" id="ARBA00043263"/>
    </source>
</evidence>
<dbReference type="InterPro" id="IPR058647">
    <property type="entry name" value="BSH_CzcB-like"/>
</dbReference>
<dbReference type="GO" id="GO:0046686">
    <property type="term" value="P:response to cadmium ion"/>
    <property type="evidence" value="ECO:0007669"/>
    <property type="project" value="UniProtKB-KW"/>
</dbReference>
<feature type="compositionally biased region" description="Basic and acidic residues" evidence="6">
    <location>
        <begin position="31"/>
        <end position="67"/>
    </location>
</feature>
<dbReference type="AlphaFoldDB" id="A0A3N1P1S7"/>
<dbReference type="PANTHER" id="PTHR30097:SF4">
    <property type="entry name" value="SLR6042 PROTEIN"/>
    <property type="match status" value="1"/>
</dbReference>
<dbReference type="NCBIfam" id="TIGR01730">
    <property type="entry name" value="RND_mfp"/>
    <property type="match status" value="1"/>
</dbReference>
<dbReference type="SUPFAM" id="SSF111369">
    <property type="entry name" value="HlyD-like secretion proteins"/>
    <property type="match status" value="1"/>
</dbReference>
<dbReference type="GO" id="GO:0046914">
    <property type="term" value="F:transition metal ion binding"/>
    <property type="evidence" value="ECO:0007669"/>
    <property type="project" value="TreeGrafter"/>
</dbReference>